<dbReference type="OrthoDB" id="185175at2759"/>
<keyword evidence="4" id="KW-1185">Reference proteome</keyword>
<feature type="domain" description="PH" evidence="1">
    <location>
        <begin position="97"/>
        <end position="193"/>
    </location>
</feature>
<dbReference type="EMBL" id="CAKKNE010000003">
    <property type="protein sequence ID" value="CAH0372094.1"/>
    <property type="molecule type" value="Genomic_DNA"/>
</dbReference>
<dbReference type="Gene3D" id="2.30.29.30">
    <property type="entry name" value="Pleckstrin-homology domain (PH domain)/Phosphotyrosine-binding domain (PTB)"/>
    <property type="match status" value="1"/>
</dbReference>
<dbReference type="SMART" id="SM00233">
    <property type="entry name" value="PH"/>
    <property type="match status" value="1"/>
</dbReference>
<organism evidence="2">
    <name type="scientific">Pelagomonas calceolata</name>
    <dbReference type="NCBI Taxonomy" id="35677"/>
    <lineage>
        <taxon>Eukaryota</taxon>
        <taxon>Sar</taxon>
        <taxon>Stramenopiles</taxon>
        <taxon>Ochrophyta</taxon>
        <taxon>Pelagophyceae</taxon>
        <taxon>Pelagomonadales</taxon>
        <taxon>Pelagomonadaceae</taxon>
        <taxon>Pelagomonas</taxon>
    </lineage>
</organism>
<dbReference type="SUPFAM" id="SSF50729">
    <property type="entry name" value="PH domain-like"/>
    <property type="match status" value="1"/>
</dbReference>
<name>A0A7S4A7Y3_9STRA</name>
<dbReference type="InterPro" id="IPR001849">
    <property type="entry name" value="PH_domain"/>
</dbReference>
<protein>
    <recommendedName>
        <fullName evidence="1">PH domain-containing protein</fullName>
    </recommendedName>
</protein>
<dbReference type="Proteomes" id="UP000789595">
    <property type="component" value="Unassembled WGS sequence"/>
</dbReference>
<reference evidence="2" key="1">
    <citation type="submission" date="2021-01" db="EMBL/GenBank/DDBJ databases">
        <authorList>
            <person name="Corre E."/>
            <person name="Pelletier E."/>
            <person name="Niang G."/>
            <person name="Scheremetjew M."/>
            <person name="Finn R."/>
            <person name="Kale V."/>
            <person name="Holt S."/>
            <person name="Cochrane G."/>
            <person name="Meng A."/>
            <person name="Brown T."/>
            <person name="Cohen L."/>
        </authorList>
    </citation>
    <scope>NUCLEOTIDE SEQUENCE</scope>
    <source>
        <strain evidence="2">CCMP1756</strain>
    </source>
</reference>
<evidence type="ECO:0000313" key="3">
    <source>
        <dbReference type="EMBL" id="CAH0372094.1"/>
    </source>
</evidence>
<evidence type="ECO:0000313" key="2">
    <source>
        <dbReference type="EMBL" id="CAE0706659.1"/>
    </source>
</evidence>
<dbReference type="AlphaFoldDB" id="A0A7S4A7Y3"/>
<evidence type="ECO:0000313" key="4">
    <source>
        <dbReference type="Proteomes" id="UP000789595"/>
    </source>
</evidence>
<accession>A0A7S4A7Y3</accession>
<sequence>MAAHAVATEIKALLPQAQVNVDVGFRPGTELGIDVECVREWAMVRRAPIHAKVQKGDVLSAIDGEDVLLESYEAMFSRVLKAKTSGLPYTLTFRRAPCCRGWLRKKPRESSSKDGHKSLGGWKTRFFELSCGELVYFEKEDGAEKGRFAIDGCSIAVDEVLTVERGEEKLVVTASYEELVKWAAWLRIAVAFAAGGDDAFFSAERDRQATLAARRRTSRRYSRTLPIPVG</sequence>
<reference evidence="3" key="2">
    <citation type="submission" date="2021-11" db="EMBL/GenBank/DDBJ databases">
        <authorList>
            <consortium name="Genoscope - CEA"/>
            <person name="William W."/>
        </authorList>
    </citation>
    <scope>NUCLEOTIDE SEQUENCE</scope>
</reference>
<proteinExistence type="predicted"/>
<dbReference type="InterPro" id="IPR011993">
    <property type="entry name" value="PH-like_dom_sf"/>
</dbReference>
<gene>
    <name evidence="2" type="ORF">PCAL00307_LOCUS22110</name>
    <name evidence="3" type="ORF">PECAL_3P20700</name>
</gene>
<evidence type="ECO:0000259" key="1">
    <source>
        <dbReference type="SMART" id="SM00233"/>
    </source>
</evidence>
<dbReference type="EMBL" id="HBIW01025640">
    <property type="protein sequence ID" value="CAE0706659.1"/>
    <property type="molecule type" value="Transcribed_RNA"/>
</dbReference>